<sequence>MNTNMEIKARDLIAAGWHEGKRLGPALRRARELEASGLPRAHMLAQLEAEFPKQLIVALPRHEPAPLAEAIEAETPEEIANVELARQRMRELLTMPVVQRGVIMPDACPSGPQRACIPVGGAIAVENAIIPGAHSSDICCSMFATFFPANHPTQEIMDHLFKLTHFGAGGRRRGEQWTSPVLDEPVWENRFLKNLRSRAQDFMGTQGDGNHFAYVGRIQFSDTQRAALESAGYTELAEWIVRRDGEFNVLVTHHGSRGLGADLFKRGHVAARKWCDENAKDVPDSAAWLAADSPEGRDYWDALQYIARWTRENHAQIHAALLRRLGQRALVQIGNEHNFVWKRGDGVFMHGKGATPAWRDAQGRPLLGLIPLNMAREILLVLGADNDEYLSFCPHGAGRNLSRSAMLRGYRDADGELDPARVQQTLAETTAGLDIRWHNGAPDLSESPLGYKDATKVKAQIERFGLATVVGEIQPRGCIMAGEAPEPHWMRARREKREAHKAQRREGDAEAAV</sequence>
<keyword evidence="5" id="KW-0692">RNA repair</keyword>
<keyword evidence="4 10" id="KW-0547">Nucleotide-binding</keyword>
<dbReference type="GO" id="GO:0042245">
    <property type="term" value="P:RNA repair"/>
    <property type="evidence" value="ECO:0007669"/>
    <property type="project" value="UniProtKB-KW"/>
</dbReference>
<dbReference type="InterPro" id="IPR001233">
    <property type="entry name" value="RtcB"/>
</dbReference>
<evidence type="ECO:0000256" key="12">
    <source>
        <dbReference type="SAM" id="MobiDB-lite"/>
    </source>
</evidence>
<evidence type="ECO:0000256" key="2">
    <source>
        <dbReference type="ARBA" id="ARBA00022598"/>
    </source>
</evidence>
<feature type="binding site" evidence="10">
    <location>
        <begin position="371"/>
        <end position="374"/>
    </location>
    <ligand>
        <name>GMP</name>
        <dbReference type="ChEBI" id="CHEBI:58115"/>
    </ligand>
</feature>
<keyword evidence="6 10" id="KW-0342">GTP-binding</keyword>
<keyword evidence="14" id="KW-1185">Reference proteome</keyword>
<evidence type="ECO:0000313" key="13">
    <source>
        <dbReference type="EMBL" id="AWI10554.1"/>
    </source>
</evidence>
<dbReference type="KEGG" id="elut:CKA38_06440"/>
<dbReference type="SUPFAM" id="SSF103365">
    <property type="entry name" value="Hypothetical protein PH1602"/>
    <property type="match status" value="1"/>
</dbReference>
<dbReference type="Gene3D" id="3.90.1860.10">
    <property type="entry name" value="tRNA-splicing ligase RtcB"/>
    <property type="match status" value="1"/>
</dbReference>
<dbReference type="GO" id="GO:0170057">
    <property type="term" value="F:RNA ligase (GTP) activity"/>
    <property type="evidence" value="ECO:0007669"/>
    <property type="project" value="UniProtKB-EC"/>
</dbReference>
<protein>
    <recommendedName>
        <fullName evidence="1">3'-phosphate/5'-hydroxy nucleic acid ligase</fullName>
        <ecNumber evidence="1">6.5.1.8</ecNumber>
    </recommendedName>
</protein>
<feature type="compositionally biased region" description="Basic and acidic residues" evidence="12">
    <location>
        <begin position="495"/>
        <end position="513"/>
    </location>
</feature>
<dbReference type="PANTHER" id="PTHR43749:SF2">
    <property type="entry name" value="RNA-SPLICING LIGASE RTCB"/>
    <property type="match status" value="1"/>
</dbReference>
<dbReference type="PANTHER" id="PTHR43749">
    <property type="entry name" value="RNA-SPLICING LIGASE RTCB"/>
    <property type="match status" value="1"/>
</dbReference>
<feature type="binding site" evidence="11">
    <location>
        <position position="253"/>
    </location>
    <ligand>
        <name>Mn(2+)</name>
        <dbReference type="ChEBI" id="CHEBI:29035"/>
        <label>2</label>
    </ligand>
</feature>
<dbReference type="GO" id="GO:0003909">
    <property type="term" value="F:DNA ligase activity"/>
    <property type="evidence" value="ECO:0007669"/>
    <property type="project" value="TreeGrafter"/>
</dbReference>
<feature type="binding site" evidence="11">
    <location>
        <position position="211"/>
    </location>
    <ligand>
        <name>Mn(2+)</name>
        <dbReference type="ChEBI" id="CHEBI:29035"/>
        <label>1</label>
    </ligand>
</feature>
<evidence type="ECO:0000256" key="6">
    <source>
        <dbReference type="ARBA" id="ARBA00023134"/>
    </source>
</evidence>
<dbReference type="InterPro" id="IPR036025">
    <property type="entry name" value="RtcB-like_sf"/>
</dbReference>
<feature type="active site" description="GMP-histidine intermediate" evidence="9">
    <location>
        <position position="395"/>
    </location>
</feature>
<gene>
    <name evidence="13" type="ORF">CKA38_06440</name>
</gene>
<feature type="region of interest" description="Disordered" evidence="12">
    <location>
        <begin position="493"/>
        <end position="513"/>
    </location>
</feature>
<dbReference type="EMBL" id="CP023004">
    <property type="protein sequence ID" value="AWI10554.1"/>
    <property type="molecule type" value="Genomic_DNA"/>
</dbReference>
<evidence type="ECO:0000256" key="5">
    <source>
        <dbReference type="ARBA" id="ARBA00022800"/>
    </source>
</evidence>
<evidence type="ECO:0000256" key="7">
    <source>
        <dbReference type="ARBA" id="ARBA00023211"/>
    </source>
</evidence>
<dbReference type="Pfam" id="PF01139">
    <property type="entry name" value="RtcB"/>
    <property type="match status" value="1"/>
</dbReference>
<dbReference type="GO" id="GO:0006281">
    <property type="term" value="P:DNA repair"/>
    <property type="evidence" value="ECO:0007669"/>
    <property type="project" value="TreeGrafter"/>
</dbReference>
<evidence type="ECO:0000256" key="8">
    <source>
        <dbReference type="ARBA" id="ARBA00047746"/>
    </source>
</evidence>
<proteinExistence type="predicted"/>
<dbReference type="RefSeq" id="WP_108826451.1">
    <property type="nucleotide sequence ID" value="NZ_CP023004.1"/>
</dbReference>
<keyword evidence="2 13" id="KW-0436">Ligase</keyword>
<evidence type="ECO:0000256" key="1">
    <source>
        <dbReference type="ARBA" id="ARBA00012726"/>
    </source>
</evidence>
<dbReference type="EC" id="6.5.1.8" evidence="1"/>
<accession>A0A2U8E7G0</accession>
<dbReference type="InterPro" id="IPR052915">
    <property type="entry name" value="RtcB-like"/>
</dbReference>
<evidence type="ECO:0000256" key="10">
    <source>
        <dbReference type="PIRSR" id="PIRSR601233-2"/>
    </source>
</evidence>
<name>A0A2U8E7G0_9BACT</name>
<evidence type="ECO:0000256" key="11">
    <source>
        <dbReference type="PIRSR" id="PIRSR601233-3"/>
    </source>
</evidence>
<evidence type="ECO:0000313" key="14">
    <source>
        <dbReference type="Proteomes" id="UP000244896"/>
    </source>
</evidence>
<dbReference type="GO" id="GO:0006396">
    <property type="term" value="P:RNA processing"/>
    <property type="evidence" value="ECO:0007669"/>
    <property type="project" value="InterPro"/>
</dbReference>
<comment type="cofactor">
    <cofactor evidence="11">
        <name>Mn(2+)</name>
        <dbReference type="ChEBI" id="CHEBI:29035"/>
    </cofactor>
    <text evidence="11">Binds 2 manganese ions per subunit.</text>
</comment>
<dbReference type="Proteomes" id="UP000244896">
    <property type="component" value="Chromosome"/>
</dbReference>
<organism evidence="13 14">
    <name type="scientific">Ereboglobus luteus</name>
    <dbReference type="NCBI Taxonomy" id="1796921"/>
    <lineage>
        <taxon>Bacteria</taxon>
        <taxon>Pseudomonadati</taxon>
        <taxon>Verrucomicrobiota</taxon>
        <taxon>Opitutia</taxon>
        <taxon>Opitutales</taxon>
        <taxon>Opitutaceae</taxon>
        <taxon>Ereboglobus</taxon>
    </lineage>
</organism>
<keyword evidence="3 11" id="KW-0479">Metal-binding</keyword>
<dbReference type="AlphaFoldDB" id="A0A2U8E7G0"/>
<comment type="catalytic activity">
    <reaction evidence="8">
        <text>a 3'-end 3'-phospho-ribonucleotide-RNA + a 5'-end dephospho-ribonucleoside-RNA + GTP = a ribonucleotidyl-ribonucleotide-RNA + GMP + diphosphate</text>
        <dbReference type="Rhea" id="RHEA:68076"/>
        <dbReference type="Rhea" id="RHEA-COMP:10463"/>
        <dbReference type="Rhea" id="RHEA-COMP:13936"/>
        <dbReference type="Rhea" id="RHEA-COMP:17355"/>
        <dbReference type="ChEBI" id="CHEBI:33019"/>
        <dbReference type="ChEBI" id="CHEBI:37565"/>
        <dbReference type="ChEBI" id="CHEBI:58115"/>
        <dbReference type="ChEBI" id="CHEBI:83062"/>
        <dbReference type="ChEBI" id="CHEBI:138284"/>
        <dbReference type="ChEBI" id="CHEBI:173118"/>
        <dbReference type="EC" id="6.5.1.8"/>
    </reaction>
</comment>
<keyword evidence="7 11" id="KW-0464">Manganese</keyword>
<dbReference type="GO" id="GO:0005525">
    <property type="term" value="F:GTP binding"/>
    <property type="evidence" value="ECO:0007669"/>
    <property type="project" value="UniProtKB-KW"/>
</dbReference>
<dbReference type="OrthoDB" id="9802323at2"/>
<evidence type="ECO:0000256" key="3">
    <source>
        <dbReference type="ARBA" id="ARBA00022723"/>
    </source>
</evidence>
<dbReference type="GO" id="GO:0030145">
    <property type="term" value="F:manganese ion binding"/>
    <property type="evidence" value="ECO:0007669"/>
    <property type="project" value="TreeGrafter"/>
</dbReference>
<feature type="binding site" evidence="10">
    <location>
        <begin position="395"/>
        <end position="398"/>
    </location>
    <ligand>
        <name>GMP</name>
        <dbReference type="ChEBI" id="CHEBI:58115"/>
    </ligand>
</feature>
<evidence type="ECO:0000256" key="9">
    <source>
        <dbReference type="PIRSR" id="PIRSR601233-1"/>
    </source>
</evidence>
<evidence type="ECO:0000256" key="4">
    <source>
        <dbReference type="ARBA" id="ARBA00022741"/>
    </source>
</evidence>
<reference evidence="13 14" key="1">
    <citation type="journal article" date="2018" name="Syst. Appl. Microbiol.">
        <title>Ereboglobus luteus gen. nov. sp. nov. from cockroach guts, and new insights into the oxygen relationship of the genera Opitutus and Didymococcus (Verrucomicrobia: Opitutaceae).</title>
        <authorList>
            <person name="Tegtmeier D."/>
            <person name="Belitz A."/>
            <person name="Radek R."/>
            <person name="Heimerl T."/>
            <person name="Brune A."/>
        </authorList>
    </citation>
    <scope>NUCLEOTIDE SEQUENCE [LARGE SCALE GENOMIC DNA]</scope>
    <source>
        <strain evidence="13 14">Ho45</strain>
    </source>
</reference>